<sequence length="374" mass="42746">MIQLKYEHAINFSNWSRVLYKYLWLCLTAIFLTELGIFFIKLFMTGFSEHELPVINYLQTYVIKPTLFNGFSLYAASLLIEHFIKKANPAMQALILLIISLVICLNLVFVHYVVSSIYAVFCIPIMISLLYIDKKALFFAAAASLVSYLFFCFFILPLRPEAARADQGFMEIMSMVGFMCVLFILARIVLACLSDLVDHIITKSIQVRQDSLTKLLNHASFYEQLNVFIQNHHQKKEQFSLIIWDIDNFKQINDHFGHITGDQVLLCFVHALNSCLSEDDHAFRYGGEEFTILTHHDAAASERMAQLIRFKFEERSLGLSLPVTLTVSAGICEYDSKKIAEAHEFFAAADKALYKAKQSPGKNTYCVWDAGMEV</sequence>
<keyword evidence="4" id="KW-1185">Reference proteome</keyword>
<dbReference type="NCBIfam" id="TIGR00254">
    <property type="entry name" value="GGDEF"/>
    <property type="match status" value="1"/>
</dbReference>
<accession>A0ABW5S473</accession>
<dbReference type="InterPro" id="IPR050469">
    <property type="entry name" value="Diguanylate_Cyclase"/>
</dbReference>
<name>A0ABW5S473_9BACL</name>
<evidence type="ECO:0000313" key="3">
    <source>
        <dbReference type="EMBL" id="MFD2694392.1"/>
    </source>
</evidence>
<dbReference type="RefSeq" id="WP_253057931.1">
    <property type="nucleotide sequence ID" value="NZ_JAMXWM010000001.1"/>
</dbReference>
<organism evidence="3 4">
    <name type="scientific">Sporolactobacillus shoreicorticis</name>
    <dbReference type="NCBI Taxonomy" id="1923877"/>
    <lineage>
        <taxon>Bacteria</taxon>
        <taxon>Bacillati</taxon>
        <taxon>Bacillota</taxon>
        <taxon>Bacilli</taxon>
        <taxon>Bacillales</taxon>
        <taxon>Sporolactobacillaceae</taxon>
        <taxon>Sporolactobacillus</taxon>
    </lineage>
</organism>
<feature type="transmembrane region" description="Helical" evidence="1">
    <location>
        <begin position="65"/>
        <end position="84"/>
    </location>
</feature>
<dbReference type="EMBL" id="JBHUMQ010000026">
    <property type="protein sequence ID" value="MFD2694392.1"/>
    <property type="molecule type" value="Genomic_DNA"/>
</dbReference>
<dbReference type="InterPro" id="IPR043128">
    <property type="entry name" value="Rev_trsase/Diguanyl_cyclase"/>
</dbReference>
<dbReference type="InterPro" id="IPR029787">
    <property type="entry name" value="Nucleotide_cyclase"/>
</dbReference>
<keyword evidence="1" id="KW-0812">Transmembrane</keyword>
<dbReference type="GO" id="GO:0052621">
    <property type="term" value="F:diguanylate cyclase activity"/>
    <property type="evidence" value="ECO:0007669"/>
    <property type="project" value="UniProtKB-EC"/>
</dbReference>
<comment type="caution">
    <text evidence="3">The sequence shown here is derived from an EMBL/GenBank/DDBJ whole genome shotgun (WGS) entry which is preliminary data.</text>
</comment>
<evidence type="ECO:0000256" key="1">
    <source>
        <dbReference type="SAM" id="Phobius"/>
    </source>
</evidence>
<keyword evidence="1" id="KW-0472">Membrane</keyword>
<feature type="transmembrane region" description="Helical" evidence="1">
    <location>
        <begin position="90"/>
        <end position="109"/>
    </location>
</feature>
<keyword evidence="3" id="KW-0548">Nucleotidyltransferase</keyword>
<dbReference type="PANTHER" id="PTHR45138:SF9">
    <property type="entry name" value="DIGUANYLATE CYCLASE DGCM-RELATED"/>
    <property type="match status" value="1"/>
</dbReference>
<dbReference type="EC" id="2.7.7.65" evidence="3"/>
<dbReference type="Gene3D" id="3.30.70.270">
    <property type="match status" value="1"/>
</dbReference>
<feature type="transmembrane region" description="Helical" evidence="1">
    <location>
        <begin position="116"/>
        <end position="132"/>
    </location>
</feature>
<dbReference type="PROSITE" id="PS50887">
    <property type="entry name" value="GGDEF"/>
    <property type="match status" value="1"/>
</dbReference>
<dbReference type="CDD" id="cd01949">
    <property type="entry name" value="GGDEF"/>
    <property type="match status" value="1"/>
</dbReference>
<feature type="transmembrane region" description="Helical" evidence="1">
    <location>
        <begin position="22"/>
        <end position="44"/>
    </location>
</feature>
<dbReference type="InterPro" id="IPR000160">
    <property type="entry name" value="GGDEF_dom"/>
</dbReference>
<feature type="transmembrane region" description="Helical" evidence="1">
    <location>
        <begin position="168"/>
        <end position="190"/>
    </location>
</feature>
<dbReference type="SUPFAM" id="SSF55073">
    <property type="entry name" value="Nucleotide cyclase"/>
    <property type="match status" value="1"/>
</dbReference>
<protein>
    <submittedName>
        <fullName evidence="3">GGDEF domain-containing protein</fullName>
        <ecNumber evidence="3">2.7.7.65</ecNumber>
    </submittedName>
</protein>
<reference evidence="4" key="1">
    <citation type="journal article" date="2019" name="Int. J. Syst. Evol. Microbiol.">
        <title>The Global Catalogue of Microorganisms (GCM) 10K type strain sequencing project: providing services to taxonomists for standard genome sequencing and annotation.</title>
        <authorList>
            <consortium name="The Broad Institute Genomics Platform"/>
            <consortium name="The Broad Institute Genome Sequencing Center for Infectious Disease"/>
            <person name="Wu L."/>
            <person name="Ma J."/>
        </authorList>
    </citation>
    <scope>NUCLEOTIDE SEQUENCE [LARGE SCALE GENOMIC DNA]</scope>
    <source>
        <strain evidence="4">TISTR 2466</strain>
    </source>
</reference>
<feature type="transmembrane region" description="Helical" evidence="1">
    <location>
        <begin position="138"/>
        <end position="156"/>
    </location>
</feature>
<evidence type="ECO:0000313" key="4">
    <source>
        <dbReference type="Proteomes" id="UP001597399"/>
    </source>
</evidence>
<dbReference type="PANTHER" id="PTHR45138">
    <property type="entry name" value="REGULATORY COMPONENTS OF SENSORY TRANSDUCTION SYSTEM"/>
    <property type="match status" value="1"/>
</dbReference>
<proteinExistence type="predicted"/>
<dbReference type="SMART" id="SM00267">
    <property type="entry name" value="GGDEF"/>
    <property type="match status" value="1"/>
</dbReference>
<evidence type="ECO:0000259" key="2">
    <source>
        <dbReference type="PROSITE" id="PS50887"/>
    </source>
</evidence>
<dbReference type="Pfam" id="PF00990">
    <property type="entry name" value="GGDEF"/>
    <property type="match status" value="1"/>
</dbReference>
<dbReference type="Proteomes" id="UP001597399">
    <property type="component" value="Unassembled WGS sequence"/>
</dbReference>
<keyword evidence="1" id="KW-1133">Transmembrane helix</keyword>
<feature type="domain" description="GGDEF" evidence="2">
    <location>
        <begin position="237"/>
        <end position="370"/>
    </location>
</feature>
<gene>
    <name evidence="3" type="ORF">ACFSUE_12260</name>
</gene>
<keyword evidence="3" id="KW-0808">Transferase</keyword>